<name>A0A0T6AZ21_9SCAR</name>
<dbReference type="PANTHER" id="PTHR11360">
    <property type="entry name" value="MONOCARBOXYLATE TRANSPORTER"/>
    <property type="match status" value="1"/>
</dbReference>
<feature type="transmembrane region" description="Helical" evidence="2">
    <location>
        <begin position="84"/>
        <end position="102"/>
    </location>
</feature>
<dbReference type="InterPro" id="IPR036259">
    <property type="entry name" value="MFS_trans_sf"/>
</dbReference>
<reference evidence="4 5" key="1">
    <citation type="submission" date="2015-09" db="EMBL/GenBank/DDBJ databases">
        <title>Draft genome of the scarab beetle Oryctes borbonicus.</title>
        <authorList>
            <person name="Meyer J.M."/>
            <person name="Markov G.V."/>
            <person name="Baskaran P."/>
            <person name="Herrmann M."/>
            <person name="Sommer R.J."/>
            <person name="Roedelsperger C."/>
        </authorList>
    </citation>
    <scope>NUCLEOTIDE SEQUENCE [LARGE SCALE GENOMIC DNA]</scope>
    <source>
        <strain evidence="4">OB123</strain>
        <tissue evidence="4">Whole animal</tissue>
    </source>
</reference>
<feature type="transmembrane region" description="Helical" evidence="2">
    <location>
        <begin position="56"/>
        <end position="75"/>
    </location>
</feature>
<feature type="transmembrane region" description="Helical" evidence="2">
    <location>
        <begin position="108"/>
        <end position="131"/>
    </location>
</feature>
<organism evidence="4 5">
    <name type="scientific">Oryctes borbonicus</name>
    <dbReference type="NCBI Taxonomy" id="1629725"/>
    <lineage>
        <taxon>Eukaryota</taxon>
        <taxon>Metazoa</taxon>
        <taxon>Ecdysozoa</taxon>
        <taxon>Arthropoda</taxon>
        <taxon>Hexapoda</taxon>
        <taxon>Insecta</taxon>
        <taxon>Pterygota</taxon>
        <taxon>Neoptera</taxon>
        <taxon>Endopterygota</taxon>
        <taxon>Coleoptera</taxon>
        <taxon>Polyphaga</taxon>
        <taxon>Scarabaeiformia</taxon>
        <taxon>Scarabaeidae</taxon>
        <taxon>Dynastinae</taxon>
        <taxon>Oryctes</taxon>
    </lineage>
</organism>
<keyword evidence="2" id="KW-1133">Transmembrane helix</keyword>
<dbReference type="InterPro" id="IPR050327">
    <property type="entry name" value="Proton-linked_MCT"/>
</dbReference>
<dbReference type="Pfam" id="PF07690">
    <property type="entry name" value="MFS_1"/>
    <property type="match status" value="1"/>
</dbReference>
<dbReference type="Proteomes" id="UP000051574">
    <property type="component" value="Unassembled WGS sequence"/>
</dbReference>
<sequence length="264" mass="28972">MVTKTKLVPPDGGYGWFVAGAYALHQFVAVPTMQIYGLLFKDAFNDLGFSATDTTFVMNTHVAISMFMGIVNGPLLKRFGYRKMSIIGAFLFTLGIVATSFAQTHVQYIITFSTIAAIGVGIGLASYPVAFNTYFLKKRARSAGFALAISAFGIVVMPQIISFLLSNYGMKGAVLIMGSLTSHVFIAAVLLQPVKRHMKSEVIIVDDPKETPKDKLLATWEEFEDDVFENNRQQLSLENELEIESKYSVSTPFGSLPSLHSSII</sequence>
<evidence type="ECO:0000313" key="5">
    <source>
        <dbReference type="Proteomes" id="UP000051574"/>
    </source>
</evidence>
<feature type="transmembrane region" description="Helical" evidence="2">
    <location>
        <begin position="172"/>
        <end position="191"/>
    </location>
</feature>
<dbReference type="GO" id="GO:0016020">
    <property type="term" value="C:membrane"/>
    <property type="evidence" value="ECO:0007669"/>
    <property type="project" value="UniProtKB-SubCell"/>
</dbReference>
<evidence type="ECO:0000256" key="2">
    <source>
        <dbReference type="SAM" id="Phobius"/>
    </source>
</evidence>
<feature type="domain" description="Major facilitator superfamily (MFS) profile" evidence="3">
    <location>
        <begin position="18"/>
        <end position="264"/>
    </location>
</feature>
<keyword evidence="2" id="KW-0472">Membrane</keyword>
<feature type="transmembrane region" description="Helical" evidence="2">
    <location>
        <begin position="143"/>
        <end position="166"/>
    </location>
</feature>
<dbReference type="AlphaFoldDB" id="A0A0T6AZ21"/>
<comment type="subcellular location">
    <subcellularLocation>
        <location evidence="1">Membrane</location>
        <topology evidence="1">Multi-pass membrane protein</topology>
    </subcellularLocation>
</comment>
<dbReference type="PROSITE" id="PS50850">
    <property type="entry name" value="MFS"/>
    <property type="match status" value="1"/>
</dbReference>
<keyword evidence="5" id="KW-1185">Reference proteome</keyword>
<keyword evidence="2" id="KW-0812">Transmembrane</keyword>
<dbReference type="GO" id="GO:0008028">
    <property type="term" value="F:monocarboxylic acid transmembrane transporter activity"/>
    <property type="evidence" value="ECO:0007669"/>
    <property type="project" value="TreeGrafter"/>
</dbReference>
<gene>
    <name evidence="4" type="ORF">AMK59_6450</name>
</gene>
<evidence type="ECO:0000259" key="3">
    <source>
        <dbReference type="PROSITE" id="PS50850"/>
    </source>
</evidence>
<dbReference type="Gene3D" id="1.20.1250.20">
    <property type="entry name" value="MFS general substrate transporter like domains"/>
    <property type="match status" value="1"/>
</dbReference>
<proteinExistence type="predicted"/>
<evidence type="ECO:0000313" key="4">
    <source>
        <dbReference type="EMBL" id="KRT80447.1"/>
    </source>
</evidence>
<feature type="transmembrane region" description="Helical" evidence="2">
    <location>
        <begin position="12"/>
        <end position="36"/>
    </location>
</feature>
<evidence type="ECO:0000256" key="1">
    <source>
        <dbReference type="ARBA" id="ARBA00004141"/>
    </source>
</evidence>
<dbReference type="InterPro" id="IPR020846">
    <property type="entry name" value="MFS_dom"/>
</dbReference>
<dbReference type="InterPro" id="IPR011701">
    <property type="entry name" value="MFS"/>
</dbReference>
<accession>A0A0T6AZ21</accession>
<dbReference type="PANTHER" id="PTHR11360:SF237">
    <property type="entry name" value="MONOCARBOXYLATE TRANSPORTER 12-B-LIKE PROTEIN"/>
    <property type="match status" value="1"/>
</dbReference>
<dbReference type="EMBL" id="LJIG01022463">
    <property type="protein sequence ID" value="KRT80447.1"/>
    <property type="molecule type" value="Genomic_DNA"/>
</dbReference>
<comment type="caution">
    <text evidence="4">The sequence shown here is derived from an EMBL/GenBank/DDBJ whole genome shotgun (WGS) entry which is preliminary data.</text>
</comment>
<dbReference type="SUPFAM" id="SSF103473">
    <property type="entry name" value="MFS general substrate transporter"/>
    <property type="match status" value="1"/>
</dbReference>
<dbReference type="OrthoDB" id="410267at2759"/>
<protein>
    <submittedName>
        <fullName evidence="4">Membrane transporter</fullName>
    </submittedName>
</protein>